<keyword evidence="10" id="KW-0175">Coiled coil</keyword>
<dbReference type="Gene3D" id="3.40.50.300">
    <property type="entry name" value="P-loop containing nucleotide triphosphate hydrolases"/>
    <property type="match status" value="2"/>
</dbReference>
<dbReference type="PANTHER" id="PTHR11059:SF0">
    <property type="entry name" value="DNA REPAIR PROTEIN RECN"/>
    <property type="match status" value="1"/>
</dbReference>
<accession>A0A4R6ZPR2</accession>
<dbReference type="RefSeq" id="WP_036069613.1">
    <property type="nucleotide sequence ID" value="NZ_JAARQJ010000002.1"/>
</dbReference>
<evidence type="ECO:0000256" key="6">
    <source>
        <dbReference type="ARBA" id="ARBA00022840"/>
    </source>
</evidence>
<evidence type="ECO:0000313" key="12">
    <source>
        <dbReference type="EMBL" id="TDR54089.1"/>
    </source>
</evidence>
<feature type="domain" description="RecF/RecN/SMC N-terminal" evidence="11">
    <location>
        <begin position="1"/>
        <end position="513"/>
    </location>
</feature>
<dbReference type="NCBIfam" id="TIGR00634">
    <property type="entry name" value="recN"/>
    <property type="match status" value="1"/>
</dbReference>
<dbReference type="GO" id="GO:0005524">
    <property type="term" value="F:ATP binding"/>
    <property type="evidence" value="ECO:0007669"/>
    <property type="project" value="UniProtKB-KW"/>
</dbReference>
<dbReference type="GO" id="GO:0043590">
    <property type="term" value="C:bacterial nucleoid"/>
    <property type="evidence" value="ECO:0007669"/>
    <property type="project" value="TreeGrafter"/>
</dbReference>
<comment type="similarity">
    <text evidence="2 9">Belongs to the RecN family.</text>
</comment>
<evidence type="ECO:0000256" key="5">
    <source>
        <dbReference type="ARBA" id="ARBA00022763"/>
    </source>
</evidence>
<dbReference type="FunFam" id="3.40.50.300:FF:000356">
    <property type="entry name" value="DNA repair protein RecN"/>
    <property type="match status" value="1"/>
</dbReference>
<evidence type="ECO:0000313" key="13">
    <source>
        <dbReference type="Proteomes" id="UP000295558"/>
    </source>
</evidence>
<evidence type="ECO:0000256" key="10">
    <source>
        <dbReference type="SAM" id="Coils"/>
    </source>
</evidence>
<dbReference type="PANTHER" id="PTHR11059">
    <property type="entry name" value="DNA REPAIR PROTEIN RECN"/>
    <property type="match status" value="1"/>
</dbReference>
<dbReference type="EMBL" id="SNZK01000003">
    <property type="protein sequence ID" value="TDR54089.1"/>
    <property type="molecule type" value="Genomic_DNA"/>
</dbReference>
<evidence type="ECO:0000256" key="7">
    <source>
        <dbReference type="ARBA" id="ARBA00023204"/>
    </source>
</evidence>
<comment type="caution">
    <text evidence="12">The sequence shown here is derived from an EMBL/GenBank/DDBJ whole genome shotgun (WGS) entry which is preliminary data.</text>
</comment>
<dbReference type="InterPro" id="IPR004604">
    <property type="entry name" value="DNA_recomb/repair_RecN"/>
</dbReference>
<evidence type="ECO:0000256" key="9">
    <source>
        <dbReference type="PIRNR" id="PIRNR003128"/>
    </source>
</evidence>
<dbReference type="GO" id="GO:0006310">
    <property type="term" value="P:DNA recombination"/>
    <property type="evidence" value="ECO:0007669"/>
    <property type="project" value="InterPro"/>
</dbReference>
<keyword evidence="6" id="KW-0067">ATP-binding</keyword>
<dbReference type="InterPro" id="IPR003395">
    <property type="entry name" value="RecF/RecN/SMC_N"/>
</dbReference>
<comment type="function">
    <text evidence="1 9">May be involved in recombinational repair of damaged DNA.</text>
</comment>
<dbReference type="FunFam" id="3.40.50.300:FF:000319">
    <property type="entry name" value="DNA repair protein RecN"/>
    <property type="match status" value="1"/>
</dbReference>
<evidence type="ECO:0000256" key="4">
    <source>
        <dbReference type="ARBA" id="ARBA00022741"/>
    </source>
</evidence>
<dbReference type="Pfam" id="PF02463">
    <property type="entry name" value="SMC_N"/>
    <property type="match status" value="1"/>
</dbReference>
<evidence type="ECO:0000259" key="11">
    <source>
        <dbReference type="Pfam" id="PF02463"/>
    </source>
</evidence>
<dbReference type="InterPro" id="IPR027417">
    <property type="entry name" value="P-loop_NTPase"/>
</dbReference>
<dbReference type="GO" id="GO:0009432">
    <property type="term" value="P:SOS response"/>
    <property type="evidence" value="ECO:0007669"/>
    <property type="project" value="TreeGrafter"/>
</dbReference>
<dbReference type="STRING" id="1265846.PROCOU_03904"/>
<keyword evidence="7 9" id="KW-0234">DNA repair</keyword>
<sequence>MLQELTIRNFAIIESLNLSFQEGMTVLTGETGAGKSIIIDALGLLVGGRGSVDFIRHGEDKLEIQGLFTVNSQNKGCLEALEHNGIDASDGMVVLERILFQSGKNTCRINGKLATTVVLREIGSRLIDIHSQHEHQELMNDEFHLQLLDRFAWKDIEPTLVRYQTEYIAYTEMKSKWQNWTKNEQELAQRLDMLRFQQDEITSANLRLGEEEGLMEQKHVLANFEKINENLQSAYAALQGEERGLEFISEAMRYVATASDILSEYKSLSESVASSFYLLEESAMQIRQELDNLEFQPDELDTIETRLNELSQLKRKYGKTVEAIIQYNEEIDQEILELSDQETHLDQLEQDLESAKDRLSVLASKLTAIRQKAAIRLGKQIKNELNQLYMEKAIFQVNFTTQTSEFTENGVDKVAFYMSTNPGEPLKALSKVASGGELSRMMLALKTIFSRHQGITSIIFDEVDTGVSGRVAQAIAEKIYAVAIGSQVLCISHLPQVAAMADNHFYISKATTGKRTVTSVTPLSGDEKIEEISRMIAGIEVTDVTKQHANEMLTQAMKIKSQKQA</sequence>
<dbReference type="GO" id="GO:0006281">
    <property type="term" value="P:DNA repair"/>
    <property type="evidence" value="ECO:0007669"/>
    <property type="project" value="UniProtKB-KW"/>
</dbReference>
<dbReference type="CDD" id="cd03241">
    <property type="entry name" value="ABC_RecN"/>
    <property type="match status" value="2"/>
</dbReference>
<organism evidence="12 13">
    <name type="scientific">Listeria rocourtiae</name>
    <dbReference type="NCBI Taxonomy" id="647910"/>
    <lineage>
        <taxon>Bacteria</taxon>
        <taxon>Bacillati</taxon>
        <taxon>Bacillota</taxon>
        <taxon>Bacilli</taxon>
        <taxon>Bacillales</taxon>
        <taxon>Listeriaceae</taxon>
        <taxon>Listeria</taxon>
    </lineage>
</organism>
<dbReference type="OrthoDB" id="9806954at2"/>
<dbReference type="SUPFAM" id="SSF52540">
    <property type="entry name" value="P-loop containing nucleoside triphosphate hydrolases"/>
    <property type="match status" value="2"/>
</dbReference>
<dbReference type="Proteomes" id="UP000295558">
    <property type="component" value="Unassembled WGS sequence"/>
</dbReference>
<evidence type="ECO:0000256" key="8">
    <source>
        <dbReference type="ARBA" id="ARBA00033408"/>
    </source>
</evidence>
<dbReference type="PIRSF" id="PIRSF003128">
    <property type="entry name" value="RecN"/>
    <property type="match status" value="1"/>
</dbReference>
<reference evidence="12 13" key="1">
    <citation type="submission" date="2019-03" db="EMBL/GenBank/DDBJ databases">
        <title>Genomic Encyclopedia of Type Strains, Phase III (KMG-III): the genomes of soil and plant-associated and newly described type strains.</title>
        <authorList>
            <person name="Whitman W."/>
        </authorList>
    </citation>
    <scope>NUCLEOTIDE SEQUENCE [LARGE SCALE GENOMIC DNA]</scope>
    <source>
        <strain evidence="12 13">CECT 7972</strain>
    </source>
</reference>
<gene>
    <name evidence="12" type="ORF">DFP96_103187</name>
</gene>
<dbReference type="AlphaFoldDB" id="A0A4R6ZPR2"/>
<evidence type="ECO:0000256" key="1">
    <source>
        <dbReference type="ARBA" id="ARBA00003618"/>
    </source>
</evidence>
<keyword evidence="4" id="KW-0547">Nucleotide-binding</keyword>
<evidence type="ECO:0000256" key="2">
    <source>
        <dbReference type="ARBA" id="ARBA00009441"/>
    </source>
</evidence>
<evidence type="ECO:0000256" key="3">
    <source>
        <dbReference type="ARBA" id="ARBA00021315"/>
    </source>
</evidence>
<feature type="coiled-coil region" evidence="10">
    <location>
        <begin position="331"/>
        <end position="372"/>
    </location>
</feature>
<keyword evidence="13" id="KW-1185">Reference proteome</keyword>
<proteinExistence type="inferred from homology"/>
<name>A0A4R6ZPR2_9LIST</name>
<protein>
    <recommendedName>
        <fullName evidence="3 9">DNA repair protein RecN</fullName>
    </recommendedName>
    <alternativeName>
        <fullName evidence="8 9">Recombination protein N</fullName>
    </alternativeName>
</protein>
<keyword evidence="5 9" id="KW-0227">DNA damage</keyword>